<feature type="compositionally biased region" description="Low complexity" evidence="1">
    <location>
        <begin position="205"/>
        <end position="215"/>
    </location>
</feature>
<dbReference type="KEGG" id="nsm:JO391_07730"/>
<name>A0A8G0ZYL0_9RHOB</name>
<keyword evidence="3" id="KW-1185">Reference proteome</keyword>
<accession>A0A8G0ZYL0</accession>
<organism evidence="2 3">
    <name type="scientific">Neotabrizicola shimadae</name>
    <dbReference type="NCBI Taxonomy" id="2807096"/>
    <lineage>
        <taxon>Bacteria</taxon>
        <taxon>Pseudomonadati</taxon>
        <taxon>Pseudomonadota</taxon>
        <taxon>Alphaproteobacteria</taxon>
        <taxon>Rhodobacterales</taxon>
        <taxon>Paracoccaceae</taxon>
        <taxon>Neotabrizicola</taxon>
    </lineage>
</organism>
<dbReference type="EMBL" id="CP069370">
    <property type="protein sequence ID" value="QYZ71376.1"/>
    <property type="molecule type" value="Genomic_DNA"/>
</dbReference>
<evidence type="ECO:0000313" key="3">
    <source>
        <dbReference type="Proteomes" id="UP000826300"/>
    </source>
</evidence>
<proteinExistence type="predicted"/>
<gene>
    <name evidence="2" type="ORF">JO391_07730</name>
</gene>
<dbReference type="Proteomes" id="UP000826300">
    <property type="component" value="Chromosome"/>
</dbReference>
<dbReference type="AlphaFoldDB" id="A0A8G0ZYL0"/>
<sequence length="334" mass="35238">MSSKTPSTIAQLLFSSVPTKPFAALVRDLDAALARIGGERETTWDHDDIVFMDMDGTRVGMSFADDLDNGHAACLTISVGPAPTATGPFDPDRHASLCDRIASRAAQSLGADQVIHHRVTEPVTVDLIDALIDALPPAERKPVPPEPVTEDLVDRLLRRHPFPEKTAQVARKAALRTNAANETATPDVLPEAELVIAPRKPTEPPAAAAAAPAAESKPEGKAARRRALRRIEAAGAAPAPKHRHGSAELAGLRDALYDPADDEDGQSNAQRIAAMTMNATLTIVMPPVGATLLASAWRQGVDLRTSARAMAITGAVFGFAHAAAAADIVTRLPF</sequence>
<feature type="region of interest" description="Disordered" evidence="1">
    <location>
        <begin position="202"/>
        <end position="225"/>
    </location>
</feature>
<protein>
    <submittedName>
        <fullName evidence="2">Uncharacterized protein</fullName>
    </submittedName>
</protein>
<dbReference type="RefSeq" id="WP_220663879.1">
    <property type="nucleotide sequence ID" value="NZ_CP069370.1"/>
</dbReference>
<evidence type="ECO:0000313" key="2">
    <source>
        <dbReference type="EMBL" id="QYZ71376.1"/>
    </source>
</evidence>
<evidence type="ECO:0000256" key="1">
    <source>
        <dbReference type="SAM" id="MobiDB-lite"/>
    </source>
</evidence>
<reference evidence="2" key="1">
    <citation type="submission" date="2021-02" db="EMBL/GenBank/DDBJ databases">
        <title>Rhodobacter shimadae sp. nov., an aerobic anoxygenic phototrophic bacterium isolated from a hot spring.</title>
        <authorList>
            <person name="Muramatsu S."/>
            <person name="Haruta S."/>
            <person name="Hirose S."/>
            <person name="Hanada S."/>
        </authorList>
    </citation>
    <scope>NUCLEOTIDE SEQUENCE</scope>
    <source>
        <strain evidence="2">N10</strain>
    </source>
</reference>